<organism evidence="6 7">
    <name type="scientific">Amborella trichopoda</name>
    <dbReference type="NCBI Taxonomy" id="13333"/>
    <lineage>
        <taxon>Eukaryota</taxon>
        <taxon>Viridiplantae</taxon>
        <taxon>Streptophyta</taxon>
        <taxon>Embryophyta</taxon>
        <taxon>Tracheophyta</taxon>
        <taxon>Spermatophyta</taxon>
        <taxon>Magnoliopsida</taxon>
        <taxon>Amborellales</taxon>
        <taxon>Amborellaceae</taxon>
        <taxon>Amborella</taxon>
    </lineage>
</organism>
<feature type="chain" id="PRO_5004807799" description="Glycosyl transferase 64 domain-containing protein" evidence="4">
    <location>
        <begin position="25"/>
        <end position="329"/>
    </location>
</feature>
<dbReference type="KEGG" id="atr:18440746"/>
<dbReference type="Gene3D" id="3.90.550.10">
    <property type="entry name" value="Spore Coat Polysaccharide Biosynthesis Protein SpsA, Chain A"/>
    <property type="match status" value="1"/>
</dbReference>
<evidence type="ECO:0000313" key="6">
    <source>
        <dbReference type="EMBL" id="ERN12528.1"/>
    </source>
</evidence>
<protein>
    <recommendedName>
        <fullName evidence="5">Glycosyl transferase 64 domain-containing protein</fullName>
    </recommendedName>
</protein>
<accession>W1PWI5</accession>
<dbReference type="Pfam" id="PF09258">
    <property type="entry name" value="Glyco_transf_64"/>
    <property type="match status" value="1"/>
</dbReference>
<dbReference type="PANTHER" id="PTHR48409:SF1">
    <property type="entry name" value="GLYCOSYLTRANSFERASE FAMILY PROTEIN 64 C3"/>
    <property type="match status" value="1"/>
</dbReference>
<dbReference type="GO" id="GO:0016020">
    <property type="term" value="C:membrane"/>
    <property type="evidence" value="ECO:0007669"/>
    <property type="project" value="InterPro"/>
</dbReference>
<dbReference type="InterPro" id="IPR029044">
    <property type="entry name" value="Nucleotide-diphossugar_trans"/>
</dbReference>
<evidence type="ECO:0000259" key="5">
    <source>
        <dbReference type="Pfam" id="PF09258"/>
    </source>
</evidence>
<evidence type="ECO:0000256" key="2">
    <source>
        <dbReference type="ARBA" id="ARBA00022679"/>
    </source>
</evidence>
<keyword evidence="3" id="KW-1015">Disulfide bond</keyword>
<dbReference type="HOGENOM" id="CLU_060636_0_0_1"/>
<feature type="signal peptide" evidence="4">
    <location>
        <begin position="1"/>
        <end position="24"/>
    </location>
</feature>
<dbReference type="InterPro" id="IPR053318">
    <property type="entry name" value="GT64"/>
</dbReference>
<dbReference type="SUPFAM" id="SSF53448">
    <property type="entry name" value="Nucleotide-diphospho-sugar transferases"/>
    <property type="match status" value="1"/>
</dbReference>
<keyword evidence="7" id="KW-1185">Reference proteome</keyword>
<dbReference type="eggNOG" id="KOG1021">
    <property type="taxonomic scope" value="Eukaryota"/>
</dbReference>
<feature type="domain" description="Glycosyl transferase 64" evidence="5">
    <location>
        <begin position="57"/>
        <end position="304"/>
    </location>
</feature>
<dbReference type="InterPro" id="IPR015338">
    <property type="entry name" value="GT64_dom"/>
</dbReference>
<evidence type="ECO:0000313" key="7">
    <source>
        <dbReference type="Proteomes" id="UP000017836"/>
    </source>
</evidence>
<keyword evidence="4" id="KW-0732">Signal</keyword>
<dbReference type="Gramene" id="ERN12528">
    <property type="protein sequence ID" value="ERN12528"/>
    <property type="gene ID" value="AMTR_s00025p00194100"/>
</dbReference>
<evidence type="ECO:0000256" key="4">
    <source>
        <dbReference type="SAM" id="SignalP"/>
    </source>
</evidence>
<proteinExistence type="inferred from homology"/>
<dbReference type="Proteomes" id="UP000017836">
    <property type="component" value="Unassembled WGS sequence"/>
</dbReference>
<dbReference type="OMA" id="WIYTIHP"/>
<evidence type="ECO:0000256" key="3">
    <source>
        <dbReference type="ARBA" id="ARBA00023157"/>
    </source>
</evidence>
<sequence>MPSRRTIISLLAFTLFLSLKPSYSKRLFSNLESLEDHDICDHKNLPASHDLRGDQLTLLISGFSETRLPLIRQIAAAYSSLPSIFEIFIIWGNTSTPSDFFRFQNFESLGAPISVIRDPHLSLNLRFSPRGIIRTRAVATCDDDVLVDPASVHLAFRVWQRNPEKLVGFFARSHSYDISSKSWIYTVDPAKFSMVLTKFMILSIEYLFEYSCKIPARARGVVDEWRNCEDILMNFVVSSGARSGPILVEGKARDWGDARNEGGVGREVGLSMRNVEHRKRRGLCIEEFHRILGRMPLRYSYGRVVGGVGEQGMCEKGGDLVLCDQELGG</sequence>
<dbReference type="GO" id="GO:0016757">
    <property type="term" value="F:glycosyltransferase activity"/>
    <property type="evidence" value="ECO:0007669"/>
    <property type="project" value="InterPro"/>
</dbReference>
<dbReference type="EMBL" id="KI392614">
    <property type="protein sequence ID" value="ERN12528.1"/>
    <property type="molecule type" value="Genomic_DNA"/>
</dbReference>
<dbReference type="PANTHER" id="PTHR48409">
    <property type="entry name" value="GLYCOSYLTRANSFERASE FAMILY PROTEIN 64 C3"/>
    <property type="match status" value="1"/>
</dbReference>
<reference evidence="7" key="1">
    <citation type="journal article" date="2013" name="Science">
        <title>The Amborella genome and the evolution of flowering plants.</title>
        <authorList>
            <consortium name="Amborella Genome Project"/>
        </authorList>
    </citation>
    <scope>NUCLEOTIDE SEQUENCE [LARGE SCALE GENOMIC DNA]</scope>
</reference>
<dbReference type="AlphaFoldDB" id="W1PWI5"/>
<keyword evidence="2" id="KW-0808">Transferase</keyword>
<name>W1PWI5_AMBTC</name>
<dbReference type="OrthoDB" id="5954868at2759"/>
<dbReference type="STRING" id="13333.W1PWI5"/>
<evidence type="ECO:0000256" key="1">
    <source>
        <dbReference type="ARBA" id="ARBA00008700"/>
    </source>
</evidence>
<gene>
    <name evidence="6" type="ORF">AMTR_s00025p00194100</name>
</gene>
<comment type="similarity">
    <text evidence="1">Belongs to the glycosyltransferase 64 family.</text>
</comment>